<gene>
    <name evidence="1" type="ORF">KZ820_07025</name>
</gene>
<sequence>MIELTAQDGSKLAVNPSAVWHVRSANQEQTAIYAANGAALFVMETCDEVIRRFSEEKASHAR</sequence>
<organism evidence="1 2">
    <name type="scientific">Sphingomonas citri</name>
    <dbReference type="NCBI Taxonomy" id="2862499"/>
    <lineage>
        <taxon>Bacteria</taxon>
        <taxon>Pseudomonadati</taxon>
        <taxon>Pseudomonadota</taxon>
        <taxon>Alphaproteobacteria</taxon>
        <taxon>Sphingomonadales</taxon>
        <taxon>Sphingomonadaceae</taxon>
        <taxon>Sphingomonas</taxon>
    </lineage>
</organism>
<accession>A0ABS7BLK4</accession>
<keyword evidence="1" id="KW-0282">Flagellum</keyword>
<dbReference type="RefSeq" id="WP_219747838.1">
    <property type="nucleotide sequence ID" value="NZ_JAHXZN010000001.1"/>
</dbReference>
<keyword evidence="2" id="KW-1185">Reference proteome</keyword>
<dbReference type="Proteomes" id="UP000759103">
    <property type="component" value="Unassembled WGS sequence"/>
</dbReference>
<dbReference type="Pfam" id="PF06289">
    <property type="entry name" value="FlbD"/>
    <property type="match status" value="1"/>
</dbReference>
<reference evidence="1 2" key="1">
    <citation type="submission" date="2021-07" db="EMBL/GenBank/DDBJ databases">
        <title>Sphingomonas sp.</title>
        <authorList>
            <person name="Feng G."/>
            <person name="Li J."/>
            <person name="Pan M."/>
        </authorList>
    </citation>
    <scope>NUCLEOTIDE SEQUENCE [LARGE SCALE GENOMIC DNA]</scope>
    <source>
        <strain evidence="1 2">RRHST34</strain>
    </source>
</reference>
<dbReference type="InterPro" id="IPR009384">
    <property type="entry name" value="SwrD-like"/>
</dbReference>
<name>A0ABS7BLK4_9SPHN</name>
<proteinExistence type="predicted"/>
<keyword evidence="1" id="KW-0966">Cell projection</keyword>
<dbReference type="EMBL" id="JAHXZN010000001">
    <property type="protein sequence ID" value="MBW6530484.1"/>
    <property type="molecule type" value="Genomic_DNA"/>
</dbReference>
<keyword evidence="1" id="KW-0969">Cilium</keyword>
<comment type="caution">
    <text evidence="1">The sequence shown here is derived from an EMBL/GenBank/DDBJ whole genome shotgun (WGS) entry which is preliminary data.</text>
</comment>
<evidence type="ECO:0000313" key="1">
    <source>
        <dbReference type="EMBL" id="MBW6530484.1"/>
    </source>
</evidence>
<evidence type="ECO:0000313" key="2">
    <source>
        <dbReference type="Proteomes" id="UP000759103"/>
    </source>
</evidence>
<protein>
    <submittedName>
        <fullName evidence="1">Flagellar FlbD family protein</fullName>
    </submittedName>
</protein>